<accession>A0A0S4JPN5</accession>
<reference evidence="3" key="1">
    <citation type="submission" date="2015-09" db="EMBL/GenBank/DDBJ databases">
        <authorList>
            <consortium name="Pathogen Informatics"/>
        </authorList>
    </citation>
    <scope>NUCLEOTIDE SEQUENCE [LARGE SCALE GENOMIC DNA]</scope>
    <source>
        <strain evidence="3">Lake Konstanz</strain>
    </source>
</reference>
<dbReference type="EMBL" id="CYKH01002159">
    <property type="protein sequence ID" value="CUG93506.1"/>
    <property type="molecule type" value="Genomic_DNA"/>
</dbReference>
<feature type="compositionally biased region" description="Basic residues" evidence="1">
    <location>
        <begin position="202"/>
        <end position="211"/>
    </location>
</feature>
<sequence>LVKLRYQEVTAAGQRGFPKLLRRVVAARSNNVVEVAPRTHKISPDLVWLHVQPGAYSVSSVPSTALAIIASFLPRDSLSNFGLSSKMCSAAVVNLAADGDSASVSLQSRIPSGYFQALGLVDEHYDRELQGTTITMMTIVLLLSGEMCEDIVRIASTPSAVVALWRQRFPTGDVKLDLLLADDHLQHHKAALHNLLSSRCRGKAPKKKRNGTRNPFSVCTMT</sequence>
<evidence type="ECO:0000313" key="2">
    <source>
        <dbReference type="EMBL" id="CUG93506.1"/>
    </source>
</evidence>
<gene>
    <name evidence="2" type="ORF">BSAL_43225</name>
</gene>
<feature type="non-terminal residue" evidence="2">
    <location>
        <position position="1"/>
    </location>
</feature>
<keyword evidence="3" id="KW-1185">Reference proteome</keyword>
<dbReference type="VEuPathDB" id="TriTrypDB:BSAL_43225"/>
<name>A0A0S4JPN5_BODSA</name>
<proteinExistence type="predicted"/>
<dbReference type="Proteomes" id="UP000051952">
    <property type="component" value="Unassembled WGS sequence"/>
</dbReference>
<feature type="region of interest" description="Disordered" evidence="1">
    <location>
        <begin position="202"/>
        <end position="222"/>
    </location>
</feature>
<feature type="compositionally biased region" description="Polar residues" evidence="1">
    <location>
        <begin position="212"/>
        <end position="222"/>
    </location>
</feature>
<evidence type="ECO:0000313" key="3">
    <source>
        <dbReference type="Proteomes" id="UP000051952"/>
    </source>
</evidence>
<evidence type="ECO:0000256" key="1">
    <source>
        <dbReference type="SAM" id="MobiDB-lite"/>
    </source>
</evidence>
<organism evidence="2 3">
    <name type="scientific">Bodo saltans</name>
    <name type="common">Flagellated protozoan</name>
    <dbReference type="NCBI Taxonomy" id="75058"/>
    <lineage>
        <taxon>Eukaryota</taxon>
        <taxon>Discoba</taxon>
        <taxon>Euglenozoa</taxon>
        <taxon>Kinetoplastea</taxon>
        <taxon>Metakinetoplastina</taxon>
        <taxon>Eubodonida</taxon>
        <taxon>Bodonidae</taxon>
        <taxon>Bodo</taxon>
    </lineage>
</organism>
<dbReference type="AlphaFoldDB" id="A0A0S4JPN5"/>
<protein>
    <submittedName>
        <fullName evidence="2">Uncharacterized protein</fullName>
    </submittedName>
</protein>